<keyword evidence="5" id="KW-1185">Reference proteome</keyword>
<name>A0AA38RQV0_9PEZI</name>
<keyword evidence="1" id="KW-0732">Signal</keyword>
<comment type="caution">
    <text evidence="4">The sequence shown here is derived from an EMBL/GenBank/DDBJ whole genome shotgun (WGS) entry which is preliminary data.</text>
</comment>
<dbReference type="AlphaFoldDB" id="A0AA38RQV0"/>
<dbReference type="EMBL" id="JANBVO010000002">
    <property type="protein sequence ID" value="KAJ9156483.1"/>
    <property type="molecule type" value="Genomic_DNA"/>
</dbReference>
<dbReference type="PANTHER" id="PTHR46310:SF7">
    <property type="entry name" value="AMIDASE 1"/>
    <property type="match status" value="1"/>
</dbReference>
<dbReference type="InterPro" id="IPR058329">
    <property type="entry name" value="Arp1_N"/>
</dbReference>
<feature type="chain" id="PRO_5041452517" evidence="1">
    <location>
        <begin position="20"/>
        <end position="680"/>
    </location>
</feature>
<evidence type="ECO:0000256" key="1">
    <source>
        <dbReference type="SAM" id="SignalP"/>
    </source>
</evidence>
<dbReference type="InterPro" id="IPR036928">
    <property type="entry name" value="AS_sf"/>
</dbReference>
<feature type="signal peptide" evidence="1">
    <location>
        <begin position="1"/>
        <end position="19"/>
    </location>
</feature>
<sequence length="680" mass="72756">MVSLIALSLVSSLCLSARAVLIEPALQAPTWKYNGTDFWAPVHLESSVYQFQSPAGVVSSSLNRRELPSGGYLGCTVVTLDSSVTALTASVIEDVIAGYAADDVWSAEQFLDCLFIQYSGSSTSVPVNSSFSEFMEKYGVTTSFVSTSFSFEGLSLPGSSSLFGVVSNCELSNGPYVATLPDCEGAGFGMTPVYALHADDYEAFMEGSIPDATESSKHQQMQVSLPGARLPNIIVPTKLGSTDAGAGPLAGLRFAVKDIYHIKGLKTSGGSRAYYETYGYQNYTVETVQLCLDAGAQLIGKTKTIAFALGTPNNGMEVDYQDPWSPRGDGYQTTGGSSSGSGAAVAAYDWVDFALGTDTGGSVRFPARFGGFYGYKPTHGIFNLTGILVAIAEQDTPGFMARSPEIFTRVGSVWAEGKPFTPLPATLPTKMLRYADQPTNLTQPAAKALVEAFFANVSAALGLETTSINMTQAFLDANVSRTDPPQAQVAFMSHVYADQNSVQGWDEIGAPLAEAYGKIPGREGAFPPVDPPVNVSWADGQNATTRARYPESQRRRVAFADFYNSEVLPANLETCSEYIFAHTYHTPPSTVKVTPHTATLVVGWYDGLYANYAGVPEVVVPIGQVEYFSPFTQRIEWQPVTVTFGVAKGCDLVLFELIDRLAAKGLLVEVMPGVVAYPVD</sequence>
<dbReference type="Pfam" id="PF01425">
    <property type="entry name" value="Amidase"/>
    <property type="match status" value="1"/>
</dbReference>
<evidence type="ECO:0000313" key="5">
    <source>
        <dbReference type="Proteomes" id="UP001174694"/>
    </source>
</evidence>
<evidence type="ECO:0000313" key="4">
    <source>
        <dbReference type="EMBL" id="KAJ9156483.1"/>
    </source>
</evidence>
<organism evidence="4 5">
    <name type="scientific">Pleurostoma richardsiae</name>
    <dbReference type="NCBI Taxonomy" id="41990"/>
    <lineage>
        <taxon>Eukaryota</taxon>
        <taxon>Fungi</taxon>
        <taxon>Dikarya</taxon>
        <taxon>Ascomycota</taxon>
        <taxon>Pezizomycotina</taxon>
        <taxon>Sordariomycetes</taxon>
        <taxon>Sordariomycetidae</taxon>
        <taxon>Calosphaeriales</taxon>
        <taxon>Pleurostomataceae</taxon>
        <taxon>Pleurostoma</taxon>
    </lineage>
</organism>
<protein>
    <submittedName>
        <fullName evidence="4">Amidase signature enzyme</fullName>
    </submittedName>
</protein>
<dbReference type="InterPro" id="IPR023631">
    <property type="entry name" value="Amidase_dom"/>
</dbReference>
<accession>A0AA38RQV0</accession>
<dbReference type="PANTHER" id="PTHR46310">
    <property type="entry name" value="AMIDASE 1"/>
    <property type="match status" value="1"/>
</dbReference>
<dbReference type="SUPFAM" id="SSF75304">
    <property type="entry name" value="Amidase signature (AS) enzymes"/>
    <property type="match status" value="1"/>
</dbReference>
<feature type="domain" description="Amidase" evidence="2">
    <location>
        <begin position="246"/>
        <end position="403"/>
    </location>
</feature>
<evidence type="ECO:0000259" key="2">
    <source>
        <dbReference type="Pfam" id="PF01425"/>
    </source>
</evidence>
<evidence type="ECO:0000259" key="3">
    <source>
        <dbReference type="Pfam" id="PF26053"/>
    </source>
</evidence>
<dbReference type="Pfam" id="PF26053">
    <property type="entry name" value="DUF8016"/>
    <property type="match status" value="1"/>
</dbReference>
<feature type="domain" description="Scytalone dehydratase-like protein Arp1 N-terminal" evidence="3">
    <location>
        <begin position="57"/>
        <end position="180"/>
    </location>
</feature>
<dbReference type="Proteomes" id="UP001174694">
    <property type="component" value="Unassembled WGS sequence"/>
</dbReference>
<proteinExistence type="predicted"/>
<reference evidence="4" key="1">
    <citation type="submission" date="2022-07" db="EMBL/GenBank/DDBJ databases">
        <title>Fungi with potential for degradation of polypropylene.</title>
        <authorList>
            <person name="Gostincar C."/>
        </authorList>
    </citation>
    <scope>NUCLEOTIDE SEQUENCE</scope>
    <source>
        <strain evidence="4">EXF-13308</strain>
    </source>
</reference>
<gene>
    <name evidence="4" type="ORF">NKR23_g1113</name>
</gene>
<dbReference type="Gene3D" id="3.90.1300.10">
    <property type="entry name" value="Amidase signature (AS) domain"/>
    <property type="match status" value="1"/>
</dbReference>